<dbReference type="Proteomes" id="UP000515152">
    <property type="component" value="Chromosome 10"/>
</dbReference>
<dbReference type="PANTHER" id="PTHR15296:SF1">
    <property type="entry name" value="PDZK1 INTERACTING PROTEIN 1"/>
    <property type="match status" value="1"/>
</dbReference>
<evidence type="ECO:0000256" key="4">
    <source>
        <dbReference type="ARBA" id="ARBA00023136"/>
    </source>
</evidence>
<keyword evidence="8" id="KW-1185">Reference proteome</keyword>
<dbReference type="GeneID" id="116222122"/>
<keyword evidence="2 6" id="KW-0812">Transmembrane</keyword>
<protein>
    <submittedName>
        <fullName evidence="9">PDZK1-interacting protein 1</fullName>
    </submittedName>
</protein>
<comment type="similarity">
    <text evidence="5">Belongs to the PDZK1-interacting protein 1/SMIM24 family.</text>
</comment>
<comment type="subcellular location">
    <subcellularLocation>
        <location evidence="1">Membrane</location>
        <topology evidence="1">Single-pass membrane protein</topology>
    </subcellularLocation>
</comment>
<sequence>MGRVNLVFWWLLVMLDTVSAQTETTQRGLPNWLTGIVAVAVFLFLVFVVFLVNKAWCSQSRRENKQDAEMSKEYEMTNGSTYETTIDAVRSDIYENTVMNISSDGTEDKVTVM</sequence>
<dbReference type="PANTHER" id="PTHR15296">
    <property type="entry name" value="MEMBRANE-ASSOCIATED PROTEIN MAP17"/>
    <property type="match status" value="1"/>
</dbReference>
<proteinExistence type="inferred from homology"/>
<name>A0A6P8G6H2_CLUHA</name>
<dbReference type="KEGG" id="char:116222122"/>
<evidence type="ECO:0000256" key="5">
    <source>
        <dbReference type="ARBA" id="ARBA00049650"/>
    </source>
</evidence>
<keyword evidence="7" id="KW-0732">Signal</keyword>
<organism evidence="8 9">
    <name type="scientific">Clupea harengus</name>
    <name type="common">Atlantic herring</name>
    <dbReference type="NCBI Taxonomy" id="7950"/>
    <lineage>
        <taxon>Eukaryota</taxon>
        <taxon>Metazoa</taxon>
        <taxon>Chordata</taxon>
        <taxon>Craniata</taxon>
        <taxon>Vertebrata</taxon>
        <taxon>Euteleostomi</taxon>
        <taxon>Actinopterygii</taxon>
        <taxon>Neopterygii</taxon>
        <taxon>Teleostei</taxon>
        <taxon>Clupei</taxon>
        <taxon>Clupeiformes</taxon>
        <taxon>Clupeoidei</taxon>
        <taxon>Clupeidae</taxon>
        <taxon>Clupea</taxon>
    </lineage>
</organism>
<keyword evidence="3 6" id="KW-1133">Transmembrane helix</keyword>
<feature type="chain" id="PRO_5027642770" evidence="7">
    <location>
        <begin position="21"/>
        <end position="113"/>
    </location>
</feature>
<feature type="signal peptide" evidence="7">
    <location>
        <begin position="1"/>
        <end position="20"/>
    </location>
</feature>
<dbReference type="AlphaFoldDB" id="A0A6P8G6H2"/>
<dbReference type="GO" id="GO:0016020">
    <property type="term" value="C:membrane"/>
    <property type="evidence" value="ECO:0007669"/>
    <property type="project" value="UniProtKB-SubCell"/>
</dbReference>
<evidence type="ECO:0000256" key="1">
    <source>
        <dbReference type="ARBA" id="ARBA00004167"/>
    </source>
</evidence>
<evidence type="ECO:0000313" key="9">
    <source>
        <dbReference type="RefSeq" id="XP_031430875.1"/>
    </source>
</evidence>
<evidence type="ECO:0000256" key="3">
    <source>
        <dbReference type="ARBA" id="ARBA00022989"/>
    </source>
</evidence>
<gene>
    <name evidence="9" type="primary">pdzk1ip1</name>
</gene>
<keyword evidence="4 6" id="KW-0472">Membrane</keyword>
<dbReference type="OrthoDB" id="9900654at2759"/>
<feature type="transmembrane region" description="Helical" evidence="6">
    <location>
        <begin position="30"/>
        <end position="52"/>
    </location>
</feature>
<dbReference type="RefSeq" id="XP_031430875.1">
    <property type="nucleotide sequence ID" value="XM_031575015.2"/>
</dbReference>
<dbReference type="Pfam" id="PF15807">
    <property type="entry name" value="MAP17"/>
    <property type="match status" value="1"/>
</dbReference>
<evidence type="ECO:0000313" key="8">
    <source>
        <dbReference type="Proteomes" id="UP000515152"/>
    </source>
</evidence>
<dbReference type="CTD" id="10158"/>
<evidence type="ECO:0000256" key="2">
    <source>
        <dbReference type="ARBA" id="ARBA00022692"/>
    </source>
</evidence>
<accession>A0A6P8G6H2</accession>
<evidence type="ECO:0000256" key="7">
    <source>
        <dbReference type="SAM" id="SignalP"/>
    </source>
</evidence>
<evidence type="ECO:0000256" key="6">
    <source>
        <dbReference type="SAM" id="Phobius"/>
    </source>
</evidence>
<dbReference type="InterPro" id="IPR031627">
    <property type="entry name" value="PDZK1IP1/SMIM24"/>
</dbReference>
<reference evidence="9" key="1">
    <citation type="submission" date="2025-08" db="UniProtKB">
        <authorList>
            <consortium name="RefSeq"/>
        </authorList>
    </citation>
    <scope>IDENTIFICATION</scope>
</reference>